<gene>
    <name evidence="2" type="ORF">SAMN05421738_11241</name>
</gene>
<evidence type="ECO:0000313" key="2">
    <source>
        <dbReference type="EMBL" id="SFN42911.1"/>
    </source>
</evidence>
<feature type="transmembrane region" description="Helical" evidence="1">
    <location>
        <begin position="38"/>
        <end position="59"/>
    </location>
</feature>
<proteinExistence type="predicted"/>
<keyword evidence="3" id="KW-1185">Reference proteome</keyword>
<dbReference type="Proteomes" id="UP000199149">
    <property type="component" value="Unassembled WGS sequence"/>
</dbReference>
<sequence length="128" mass="15329">MKALRITIILILLLLIVNGVYNYNLMVNFSITDRPVNPLRYAFFIGYFFLIILNLNEFIRNKFNYGSFKKAFYYLVFAFYLFCIFMFKYNDYEIPGLPLLGYFTLVAITIFMISLMLKNKPVYKRVKK</sequence>
<dbReference type="AlphaFoldDB" id="A0A1I4YY31"/>
<evidence type="ECO:0000313" key="3">
    <source>
        <dbReference type="Proteomes" id="UP000199149"/>
    </source>
</evidence>
<accession>A0A1I4YY31</accession>
<organism evidence="2 3">
    <name type="scientific">Algoriella xinjiangensis</name>
    <dbReference type="NCBI Taxonomy" id="684065"/>
    <lineage>
        <taxon>Bacteria</taxon>
        <taxon>Pseudomonadati</taxon>
        <taxon>Bacteroidota</taxon>
        <taxon>Flavobacteriia</taxon>
        <taxon>Flavobacteriales</taxon>
        <taxon>Weeksellaceae</taxon>
        <taxon>Algoriella</taxon>
    </lineage>
</organism>
<protein>
    <submittedName>
        <fullName evidence="2">Uncharacterized protein</fullName>
    </submittedName>
</protein>
<keyword evidence="1" id="KW-0812">Transmembrane</keyword>
<evidence type="ECO:0000256" key="1">
    <source>
        <dbReference type="SAM" id="Phobius"/>
    </source>
</evidence>
<feature type="transmembrane region" description="Helical" evidence="1">
    <location>
        <begin position="71"/>
        <end position="87"/>
    </location>
</feature>
<reference evidence="3" key="1">
    <citation type="submission" date="2016-10" db="EMBL/GenBank/DDBJ databases">
        <authorList>
            <person name="Varghese N."/>
            <person name="Submissions S."/>
        </authorList>
    </citation>
    <scope>NUCLEOTIDE SEQUENCE [LARGE SCALE GENOMIC DNA]</scope>
    <source>
        <strain evidence="3">XJ109</strain>
    </source>
</reference>
<name>A0A1I4YY31_9FLAO</name>
<feature type="transmembrane region" description="Helical" evidence="1">
    <location>
        <begin position="99"/>
        <end position="117"/>
    </location>
</feature>
<dbReference type="OrthoDB" id="1450643at2"/>
<keyword evidence="1" id="KW-0472">Membrane</keyword>
<keyword evidence="1" id="KW-1133">Transmembrane helix</keyword>
<dbReference type="RefSeq" id="WP_125113201.1">
    <property type="nucleotide sequence ID" value="NZ_FOUZ01000012.1"/>
</dbReference>
<dbReference type="EMBL" id="FOUZ01000012">
    <property type="protein sequence ID" value="SFN42911.1"/>
    <property type="molecule type" value="Genomic_DNA"/>
</dbReference>
<dbReference type="STRING" id="684065.SAMN05421738_11241"/>